<feature type="compositionally biased region" description="Basic and acidic residues" evidence="1">
    <location>
        <begin position="9"/>
        <end position="18"/>
    </location>
</feature>
<feature type="compositionally biased region" description="Basic and acidic residues" evidence="1">
    <location>
        <begin position="71"/>
        <end position="81"/>
    </location>
</feature>
<sequence length="246" mass="28242">MPHKRAKRSIREREKNQRGNDLAPREAGVSSEGIPKAMTRVLNAAKVQSDYRKRKNEDKDQANGGKKKRKVDGEAKLDRAEMQILPGESLAHFNRRVEDAMRPLVRSAVQTSSAQERKARKETLGKKTEKAEPNQNKNKRERDVDSDAVQGRAKPPPSKTEFATLSSSQPKRLNDIAQAPPQFAKTPKMRKAPEEKKSDGVVSMAQKRMMEEQRERAINRYRDMKQRKLRENGKLWTEETEQQEET</sequence>
<evidence type="ECO:0000313" key="3">
    <source>
        <dbReference type="Proteomes" id="UP000305948"/>
    </source>
</evidence>
<reference evidence="2 3" key="1">
    <citation type="journal article" date="2019" name="Nat. Ecol. Evol.">
        <title>Megaphylogeny resolves global patterns of mushroom evolution.</title>
        <authorList>
            <person name="Varga T."/>
            <person name="Krizsan K."/>
            <person name="Foldi C."/>
            <person name="Dima B."/>
            <person name="Sanchez-Garcia M."/>
            <person name="Sanchez-Ramirez S."/>
            <person name="Szollosi G.J."/>
            <person name="Szarkandi J.G."/>
            <person name="Papp V."/>
            <person name="Albert L."/>
            <person name="Andreopoulos W."/>
            <person name="Angelini C."/>
            <person name="Antonin V."/>
            <person name="Barry K.W."/>
            <person name="Bougher N.L."/>
            <person name="Buchanan P."/>
            <person name="Buyck B."/>
            <person name="Bense V."/>
            <person name="Catcheside P."/>
            <person name="Chovatia M."/>
            <person name="Cooper J."/>
            <person name="Damon W."/>
            <person name="Desjardin D."/>
            <person name="Finy P."/>
            <person name="Geml J."/>
            <person name="Haridas S."/>
            <person name="Hughes K."/>
            <person name="Justo A."/>
            <person name="Karasinski D."/>
            <person name="Kautmanova I."/>
            <person name="Kiss B."/>
            <person name="Kocsube S."/>
            <person name="Kotiranta H."/>
            <person name="LaButti K.M."/>
            <person name="Lechner B.E."/>
            <person name="Liimatainen K."/>
            <person name="Lipzen A."/>
            <person name="Lukacs Z."/>
            <person name="Mihaltcheva S."/>
            <person name="Morgado L.N."/>
            <person name="Niskanen T."/>
            <person name="Noordeloos M.E."/>
            <person name="Ohm R.A."/>
            <person name="Ortiz-Santana B."/>
            <person name="Ovrebo C."/>
            <person name="Racz N."/>
            <person name="Riley R."/>
            <person name="Savchenko A."/>
            <person name="Shiryaev A."/>
            <person name="Soop K."/>
            <person name="Spirin V."/>
            <person name="Szebenyi C."/>
            <person name="Tomsovsky M."/>
            <person name="Tulloss R.E."/>
            <person name="Uehling J."/>
            <person name="Grigoriev I.V."/>
            <person name="Vagvolgyi C."/>
            <person name="Papp T."/>
            <person name="Martin F.M."/>
            <person name="Miettinen O."/>
            <person name="Hibbett D.S."/>
            <person name="Nagy L.G."/>
        </authorList>
    </citation>
    <scope>NUCLEOTIDE SEQUENCE [LARGE SCALE GENOMIC DNA]</scope>
    <source>
        <strain evidence="2 3">OMC1185</strain>
    </source>
</reference>
<name>A0A5C3MW47_9AGAM</name>
<keyword evidence="3" id="KW-1185">Reference proteome</keyword>
<organism evidence="2 3">
    <name type="scientific">Heliocybe sulcata</name>
    <dbReference type="NCBI Taxonomy" id="5364"/>
    <lineage>
        <taxon>Eukaryota</taxon>
        <taxon>Fungi</taxon>
        <taxon>Dikarya</taxon>
        <taxon>Basidiomycota</taxon>
        <taxon>Agaricomycotina</taxon>
        <taxon>Agaricomycetes</taxon>
        <taxon>Gloeophyllales</taxon>
        <taxon>Gloeophyllaceae</taxon>
        <taxon>Heliocybe</taxon>
    </lineage>
</organism>
<feature type="compositionally biased region" description="Polar residues" evidence="1">
    <location>
        <begin position="161"/>
        <end position="171"/>
    </location>
</feature>
<dbReference type="Proteomes" id="UP000305948">
    <property type="component" value="Unassembled WGS sequence"/>
</dbReference>
<accession>A0A5C3MW47</accession>
<feature type="compositionally biased region" description="Basic and acidic residues" evidence="1">
    <location>
        <begin position="49"/>
        <end position="61"/>
    </location>
</feature>
<protein>
    <submittedName>
        <fullName evidence="2">Uncharacterized protein</fullName>
    </submittedName>
</protein>
<evidence type="ECO:0000256" key="1">
    <source>
        <dbReference type="SAM" id="MobiDB-lite"/>
    </source>
</evidence>
<feature type="region of interest" description="Disordered" evidence="1">
    <location>
        <begin position="104"/>
        <end position="212"/>
    </location>
</feature>
<dbReference type="STRING" id="5364.A0A5C3MW47"/>
<dbReference type="AlphaFoldDB" id="A0A5C3MW47"/>
<feature type="region of interest" description="Disordered" evidence="1">
    <location>
        <begin position="1"/>
        <end position="82"/>
    </location>
</feature>
<feature type="compositionally biased region" description="Basic and acidic residues" evidence="1">
    <location>
        <begin position="115"/>
        <end position="145"/>
    </location>
</feature>
<gene>
    <name evidence="2" type="ORF">OE88DRAFT_1737369</name>
</gene>
<dbReference type="OrthoDB" id="5876637at2759"/>
<dbReference type="EMBL" id="ML213517">
    <property type="protein sequence ID" value="TFK49173.1"/>
    <property type="molecule type" value="Genomic_DNA"/>
</dbReference>
<proteinExistence type="predicted"/>
<evidence type="ECO:0000313" key="2">
    <source>
        <dbReference type="EMBL" id="TFK49173.1"/>
    </source>
</evidence>